<dbReference type="PANTHER" id="PTHR42681:SF1">
    <property type="entry name" value="MALONYL-COA-ACYL CARRIER PROTEIN TRANSACYLASE, MITOCHONDRIAL"/>
    <property type="match status" value="1"/>
</dbReference>
<comment type="catalytic activity">
    <reaction evidence="4">
        <text>holo-[ACP] + malonyl-CoA = malonyl-[ACP] + CoA</text>
        <dbReference type="Rhea" id="RHEA:41792"/>
        <dbReference type="Rhea" id="RHEA-COMP:9623"/>
        <dbReference type="Rhea" id="RHEA-COMP:9685"/>
        <dbReference type="ChEBI" id="CHEBI:57287"/>
        <dbReference type="ChEBI" id="CHEBI:57384"/>
        <dbReference type="ChEBI" id="CHEBI:64479"/>
        <dbReference type="ChEBI" id="CHEBI:78449"/>
        <dbReference type="EC" id="2.3.1.39"/>
    </reaction>
</comment>
<gene>
    <name evidence="6" type="ORF">DFJ66_8214</name>
</gene>
<dbReference type="GO" id="GO:0006633">
    <property type="term" value="P:fatty acid biosynthetic process"/>
    <property type="evidence" value="ECO:0007669"/>
    <property type="project" value="TreeGrafter"/>
</dbReference>
<dbReference type="SMART" id="SM00827">
    <property type="entry name" value="PKS_AT"/>
    <property type="match status" value="1"/>
</dbReference>
<evidence type="ECO:0000256" key="1">
    <source>
        <dbReference type="ARBA" id="ARBA00013258"/>
    </source>
</evidence>
<dbReference type="PANTHER" id="PTHR42681">
    <property type="entry name" value="MALONYL-COA-ACYL CARRIER PROTEIN TRANSACYLASE, MITOCHONDRIAL"/>
    <property type="match status" value="1"/>
</dbReference>
<dbReference type="SUPFAM" id="SSF55048">
    <property type="entry name" value="Probable ACP-binding domain of malonyl-CoA ACP transacylase"/>
    <property type="match status" value="1"/>
</dbReference>
<dbReference type="InterPro" id="IPR016036">
    <property type="entry name" value="Malonyl_transacylase_ACP-bd"/>
</dbReference>
<reference evidence="6 7" key="1">
    <citation type="submission" date="2018-10" db="EMBL/GenBank/DDBJ databases">
        <title>Sequencing the genomes of 1000 actinobacteria strains.</title>
        <authorList>
            <person name="Klenk H.-P."/>
        </authorList>
    </citation>
    <scope>NUCLEOTIDE SEQUENCE [LARGE SCALE GENOMIC DNA]</scope>
    <source>
        <strain evidence="6 7">DSM 43911</strain>
    </source>
</reference>
<dbReference type="InterPro" id="IPR016035">
    <property type="entry name" value="Acyl_Trfase/lysoPLipase"/>
</dbReference>
<evidence type="ECO:0000256" key="3">
    <source>
        <dbReference type="ARBA" id="ARBA00023315"/>
    </source>
</evidence>
<dbReference type="InterPro" id="IPR014043">
    <property type="entry name" value="Acyl_transferase_dom"/>
</dbReference>
<evidence type="ECO:0000256" key="4">
    <source>
        <dbReference type="ARBA" id="ARBA00048462"/>
    </source>
</evidence>
<dbReference type="RefSeq" id="WP_121229933.1">
    <property type="nucleotide sequence ID" value="NZ_JBIUBA010000025.1"/>
</dbReference>
<dbReference type="SUPFAM" id="SSF52151">
    <property type="entry name" value="FabD/lysophospholipase-like"/>
    <property type="match status" value="1"/>
</dbReference>
<protein>
    <recommendedName>
        <fullName evidence="1">[acyl-carrier-protein] S-malonyltransferase</fullName>
        <ecNumber evidence="1">2.3.1.39</ecNumber>
    </recommendedName>
</protein>
<dbReference type="Gene3D" id="3.40.366.10">
    <property type="entry name" value="Malonyl-Coenzyme A Acyl Carrier Protein, domain 2"/>
    <property type="match status" value="2"/>
</dbReference>
<evidence type="ECO:0000259" key="5">
    <source>
        <dbReference type="SMART" id="SM00827"/>
    </source>
</evidence>
<dbReference type="InterPro" id="IPR050858">
    <property type="entry name" value="Mal-CoA-ACP_Trans/PKS_FabD"/>
</dbReference>
<organism evidence="6 7">
    <name type="scientific">Saccharothrix variisporea</name>
    <dbReference type="NCBI Taxonomy" id="543527"/>
    <lineage>
        <taxon>Bacteria</taxon>
        <taxon>Bacillati</taxon>
        <taxon>Actinomycetota</taxon>
        <taxon>Actinomycetes</taxon>
        <taxon>Pseudonocardiales</taxon>
        <taxon>Pseudonocardiaceae</taxon>
        <taxon>Saccharothrix</taxon>
    </lineage>
</organism>
<evidence type="ECO:0000256" key="2">
    <source>
        <dbReference type="ARBA" id="ARBA00022679"/>
    </source>
</evidence>
<dbReference type="AlphaFoldDB" id="A0A495XK65"/>
<dbReference type="GO" id="GO:0005829">
    <property type="term" value="C:cytosol"/>
    <property type="evidence" value="ECO:0007669"/>
    <property type="project" value="TreeGrafter"/>
</dbReference>
<dbReference type="OrthoDB" id="4037841at2"/>
<feature type="domain" description="Malonyl-CoA:ACP transacylase (MAT)" evidence="5">
    <location>
        <begin position="21"/>
        <end position="331"/>
    </location>
</feature>
<dbReference type="EC" id="2.3.1.39" evidence="1"/>
<name>A0A495XK65_9PSEU</name>
<keyword evidence="2" id="KW-0808">Transferase</keyword>
<evidence type="ECO:0000313" key="7">
    <source>
        <dbReference type="Proteomes" id="UP000272729"/>
    </source>
</evidence>
<comment type="caution">
    <text evidence="6">The sequence shown here is derived from an EMBL/GenBank/DDBJ whole genome shotgun (WGS) entry which is preliminary data.</text>
</comment>
<dbReference type="Proteomes" id="UP000272729">
    <property type="component" value="Unassembled WGS sequence"/>
</dbReference>
<sequence>MRSLLLFDGLGGAGDSLVPALRALLGRPENASFRHAVCRAVDAALEYLGPDAPASGLPLEKWLDGLDPPPLDSTAAGVCLHVHQLCGLQPTGRGDDGAVGALGHSLGLQAAIVAGLGAVRPDEFLRLAAASVRLVAISLVRAHQVGPPADDVPTGPMAAITGLTRDELARRVEGTGVVVGLVNAPTAHVLSGPADALAALRDDPAFDGNGVRWSFLPNTVPFHTPALAPVVERVRADLDAVGPWPAPDRLALPIYAGDAPRDLRAADDLVDEYLHQVFTRPIDWPAAVDHAVADSRTTRVLDHGPGAGARRFARECLGARVRFDPVRRPGPPDRRPRPAR</sequence>
<dbReference type="EMBL" id="RBXR01000001">
    <property type="protein sequence ID" value="RKT74840.1"/>
    <property type="molecule type" value="Genomic_DNA"/>
</dbReference>
<proteinExistence type="predicted"/>
<dbReference type="GO" id="GO:0004314">
    <property type="term" value="F:[acyl-carrier-protein] S-malonyltransferase activity"/>
    <property type="evidence" value="ECO:0007669"/>
    <property type="project" value="UniProtKB-EC"/>
</dbReference>
<evidence type="ECO:0000313" key="6">
    <source>
        <dbReference type="EMBL" id="RKT74840.1"/>
    </source>
</evidence>
<accession>A0A495XK65</accession>
<keyword evidence="7" id="KW-1185">Reference proteome</keyword>
<keyword evidence="3" id="KW-0012">Acyltransferase</keyword>
<dbReference type="InterPro" id="IPR001227">
    <property type="entry name" value="Ac_transferase_dom_sf"/>
</dbReference>